<feature type="compositionally biased region" description="Low complexity" evidence="1">
    <location>
        <begin position="27"/>
        <end position="38"/>
    </location>
</feature>
<accession>A0A0D3JHJ4</accession>
<evidence type="ECO:0000313" key="3">
    <source>
        <dbReference type="Proteomes" id="UP000013827"/>
    </source>
</evidence>
<dbReference type="HOGENOM" id="CLU_1811287_0_0_1"/>
<dbReference type="KEGG" id="ehx:EMIHUDRAFT_349621"/>
<proteinExistence type="predicted"/>
<reference evidence="3" key="1">
    <citation type="journal article" date="2013" name="Nature">
        <title>Pan genome of the phytoplankton Emiliania underpins its global distribution.</title>
        <authorList>
            <person name="Read B.A."/>
            <person name="Kegel J."/>
            <person name="Klute M.J."/>
            <person name="Kuo A."/>
            <person name="Lefebvre S.C."/>
            <person name="Maumus F."/>
            <person name="Mayer C."/>
            <person name="Miller J."/>
            <person name="Monier A."/>
            <person name="Salamov A."/>
            <person name="Young J."/>
            <person name="Aguilar M."/>
            <person name="Claverie J.M."/>
            <person name="Frickenhaus S."/>
            <person name="Gonzalez K."/>
            <person name="Herman E.K."/>
            <person name="Lin Y.C."/>
            <person name="Napier J."/>
            <person name="Ogata H."/>
            <person name="Sarno A.F."/>
            <person name="Shmutz J."/>
            <person name="Schroeder D."/>
            <person name="de Vargas C."/>
            <person name="Verret F."/>
            <person name="von Dassow P."/>
            <person name="Valentin K."/>
            <person name="Van de Peer Y."/>
            <person name="Wheeler G."/>
            <person name="Dacks J.B."/>
            <person name="Delwiche C.F."/>
            <person name="Dyhrman S.T."/>
            <person name="Glockner G."/>
            <person name="John U."/>
            <person name="Richards T."/>
            <person name="Worden A.Z."/>
            <person name="Zhang X."/>
            <person name="Grigoriev I.V."/>
            <person name="Allen A.E."/>
            <person name="Bidle K."/>
            <person name="Borodovsky M."/>
            <person name="Bowler C."/>
            <person name="Brownlee C."/>
            <person name="Cock J.M."/>
            <person name="Elias M."/>
            <person name="Gladyshev V.N."/>
            <person name="Groth M."/>
            <person name="Guda C."/>
            <person name="Hadaegh A."/>
            <person name="Iglesias-Rodriguez M.D."/>
            <person name="Jenkins J."/>
            <person name="Jones B.M."/>
            <person name="Lawson T."/>
            <person name="Leese F."/>
            <person name="Lindquist E."/>
            <person name="Lobanov A."/>
            <person name="Lomsadze A."/>
            <person name="Malik S.B."/>
            <person name="Marsh M.E."/>
            <person name="Mackinder L."/>
            <person name="Mock T."/>
            <person name="Mueller-Roeber B."/>
            <person name="Pagarete A."/>
            <person name="Parker M."/>
            <person name="Probert I."/>
            <person name="Quesneville H."/>
            <person name="Raines C."/>
            <person name="Rensing S.A."/>
            <person name="Riano-Pachon D.M."/>
            <person name="Richier S."/>
            <person name="Rokitta S."/>
            <person name="Shiraiwa Y."/>
            <person name="Soanes D.M."/>
            <person name="van der Giezen M."/>
            <person name="Wahlund T.M."/>
            <person name="Williams B."/>
            <person name="Wilson W."/>
            <person name="Wolfe G."/>
            <person name="Wurch L.L."/>
        </authorList>
    </citation>
    <scope>NUCLEOTIDE SEQUENCE</scope>
</reference>
<reference evidence="2" key="2">
    <citation type="submission" date="2024-10" db="UniProtKB">
        <authorList>
            <consortium name="EnsemblProtists"/>
        </authorList>
    </citation>
    <scope>IDENTIFICATION</scope>
</reference>
<dbReference type="EnsemblProtists" id="EOD22979">
    <property type="protein sequence ID" value="EOD22979"/>
    <property type="gene ID" value="EMIHUDRAFT_349621"/>
</dbReference>
<sequence>MPRNSGIGRTGKKHKKSANDNIHRQPKATTEPTVATEAPEPPAAPDTSPEMEVEPAAPDHAQALATGAAARRRRAWCPTAQEPSTINHYHGCHRRRLRSSSPRPRSDLVPWLLSLQQRRGPRQGVQRRRAGGRGAASYRVVAPAHRAGPLHPEAACGSLPVSPCDPLG</sequence>
<name>A0A0D3JHJ4_EMIH1</name>
<dbReference type="Proteomes" id="UP000013827">
    <property type="component" value="Unassembled WGS sequence"/>
</dbReference>
<dbReference type="GeneID" id="17268526"/>
<feature type="region of interest" description="Disordered" evidence="1">
    <location>
        <begin position="1"/>
        <end position="106"/>
    </location>
</feature>
<evidence type="ECO:0000256" key="1">
    <source>
        <dbReference type="SAM" id="MobiDB-lite"/>
    </source>
</evidence>
<keyword evidence="3" id="KW-1185">Reference proteome</keyword>
<dbReference type="AlphaFoldDB" id="A0A0D3JHJ4"/>
<evidence type="ECO:0000313" key="2">
    <source>
        <dbReference type="EnsemblProtists" id="EOD22979"/>
    </source>
</evidence>
<dbReference type="RefSeq" id="XP_005775408.1">
    <property type="nucleotide sequence ID" value="XM_005775351.1"/>
</dbReference>
<protein>
    <submittedName>
        <fullName evidence="2">Uncharacterized protein</fullName>
    </submittedName>
</protein>
<organism evidence="2 3">
    <name type="scientific">Emiliania huxleyi (strain CCMP1516)</name>
    <dbReference type="NCBI Taxonomy" id="280463"/>
    <lineage>
        <taxon>Eukaryota</taxon>
        <taxon>Haptista</taxon>
        <taxon>Haptophyta</taxon>
        <taxon>Prymnesiophyceae</taxon>
        <taxon>Isochrysidales</taxon>
        <taxon>Noelaerhabdaceae</taxon>
        <taxon>Emiliania</taxon>
    </lineage>
</organism>
<dbReference type="PaxDb" id="2903-EOD22979"/>